<dbReference type="InterPro" id="IPR006143">
    <property type="entry name" value="RND_pump_MFP"/>
</dbReference>
<dbReference type="Gene3D" id="2.40.50.100">
    <property type="match status" value="1"/>
</dbReference>
<dbReference type="PANTHER" id="PTHR30469">
    <property type="entry name" value="MULTIDRUG RESISTANCE PROTEIN MDTA"/>
    <property type="match status" value="1"/>
</dbReference>
<keyword evidence="2" id="KW-0732">Signal</keyword>
<dbReference type="RefSeq" id="WP_184046739.1">
    <property type="nucleotide sequence ID" value="NZ_JACIGK010000026.1"/>
</dbReference>
<dbReference type="Gene3D" id="2.40.420.20">
    <property type="match status" value="1"/>
</dbReference>
<dbReference type="GO" id="GO:0015562">
    <property type="term" value="F:efflux transmembrane transporter activity"/>
    <property type="evidence" value="ECO:0007669"/>
    <property type="project" value="TreeGrafter"/>
</dbReference>
<dbReference type="SUPFAM" id="SSF111369">
    <property type="entry name" value="HlyD-like secretion proteins"/>
    <property type="match status" value="1"/>
</dbReference>
<dbReference type="Gene3D" id="2.40.30.170">
    <property type="match status" value="1"/>
</dbReference>
<reference evidence="5 6" key="1">
    <citation type="submission" date="2020-08" db="EMBL/GenBank/DDBJ databases">
        <title>Genome sequencing of Purple Non-Sulfur Bacteria from various extreme environments.</title>
        <authorList>
            <person name="Mayer M."/>
        </authorList>
    </citation>
    <scope>NUCLEOTIDE SEQUENCE [LARGE SCALE GENOMIC DNA]</scope>
    <source>
        <strain evidence="5 6">JA131</strain>
    </source>
</reference>
<dbReference type="Pfam" id="PF25876">
    <property type="entry name" value="HH_MFP_RND"/>
    <property type="match status" value="1"/>
</dbReference>
<evidence type="ECO:0000256" key="1">
    <source>
        <dbReference type="ARBA" id="ARBA00009477"/>
    </source>
</evidence>
<feature type="domain" description="Multidrug resistance protein MdtA-like C-terminal permuted SH3" evidence="4">
    <location>
        <begin position="328"/>
        <end position="379"/>
    </location>
</feature>
<sequence length="394" mass="42604">MTPRSERPARARRQPVLSPPLPGVLSLLLLLPLALAACDEPDAPADAATPTEEVARPARLAIAEPSQGTEVHEFPARTEAVQEVDLSFRVAGLLNQLPITEGELVPMGTLVAALDDTDFALALREAEVNLKSARQDFARKQDLVNRNVVSRQAFDDAKTAVELAEVAVDKARQDLEYTRLEAPFDAIISRRLVESFTNVQAGQQIMRLQDVSEIRVAADIPEHLVARHHTENTPTVEAIFPFLDDLRFPLAFREISTDANDVAQTYRIEFGMPRPEAANILPGMTAKVRATVSFPDQPHDAVTIPAGALVPARPTRDADGAVDGEAGGDAAEGAFFVWAVDPSSGAVSRRPVTIGHMDNRTVTVLSGLRAGDPVVTAGVHQLRDGMRVKPLRSE</sequence>
<dbReference type="InterPro" id="IPR058624">
    <property type="entry name" value="MdtA-like_HH"/>
</dbReference>
<organism evidence="5 6">
    <name type="scientific">Roseospira visakhapatnamensis</name>
    <dbReference type="NCBI Taxonomy" id="390880"/>
    <lineage>
        <taxon>Bacteria</taxon>
        <taxon>Pseudomonadati</taxon>
        <taxon>Pseudomonadota</taxon>
        <taxon>Alphaproteobacteria</taxon>
        <taxon>Rhodospirillales</taxon>
        <taxon>Rhodospirillaceae</taxon>
        <taxon>Roseospira</taxon>
    </lineage>
</organism>
<dbReference type="Gene3D" id="1.10.287.470">
    <property type="entry name" value="Helix hairpin bin"/>
    <property type="match status" value="1"/>
</dbReference>
<comment type="caution">
    <text evidence="5">The sequence shown here is derived from an EMBL/GenBank/DDBJ whole genome shotgun (WGS) entry which is preliminary data.</text>
</comment>
<evidence type="ECO:0000313" key="6">
    <source>
        <dbReference type="Proteomes" id="UP000554286"/>
    </source>
</evidence>
<evidence type="ECO:0000313" key="5">
    <source>
        <dbReference type="EMBL" id="MBB4267388.1"/>
    </source>
</evidence>
<protein>
    <submittedName>
        <fullName evidence="5">RND family efflux transporter MFP subunit</fullName>
    </submittedName>
</protein>
<name>A0A7W6RGE7_9PROT</name>
<dbReference type="Pfam" id="PF25967">
    <property type="entry name" value="RND-MFP_C"/>
    <property type="match status" value="1"/>
</dbReference>
<dbReference type="NCBIfam" id="TIGR01730">
    <property type="entry name" value="RND_mfp"/>
    <property type="match status" value="1"/>
</dbReference>
<feature type="signal peptide" evidence="2">
    <location>
        <begin position="1"/>
        <end position="36"/>
    </location>
</feature>
<comment type="similarity">
    <text evidence="1">Belongs to the membrane fusion protein (MFP) (TC 8.A.1) family.</text>
</comment>
<dbReference type="PANTHER" id="PTHR30469:SF20">
    <property type="entry name" value="EFFLUX RND TRANSPORTER PERIPLASMIC ADAPTOR SUBUNIT"/>
    <property type="match status" value="1"/>
</dbReference>
<keyword evidence="6" id="KW-1185">Reference proteome</keyword>
<evidence type="ECO:0000259" key="4">
    <source>
        <dbReference type="Pfam" id="PF25967"/>
    </source>
</evidence>
<feature type="chain" id="PRO_5030736173" evidence="2">
    <location>
        <begin position="37"/>
        <end position="394"/>
    </location>
</feature>
<dbReference type="InterPro" id="IPR058627">
    <property type="entry name" value="MdtA-like_C"/>
</dbReference>
<dbReference type="Proteomes" id="UP000554286">
    <property type="component" value="Unassembled WGS sequence"/>
</dbReference>
<gene>
    <name evidence="5" type="ORF">GGD89_003032</name>
</gene>
<dbReference type="GO" id="GO:1990281">
    <property type="term" value="C:efflux pump complex"/>
    <property type="evidence" value="ECO:0007669"/>
    <property type="project" value="TreeGrafter"/>
</dbReference>
<feature type="domain" description="Multidrug resistance protein MdtA-like alpha-helical hairpin" evidence="3">
    <location>
        <begin position="123"/>
        <end position="178"/>
    </location>
</feature>
<proteinExistence type="inferred from homology"/>
<dbReference type="AlphaFoldDB" id="A0A7W6RGE7"/>
<evidence type="ECO:0000259" key="3">
    <source>
        <dbReference type="Pfam" id="PF25876"/>
    </source>
</evidence>
<accession>A0A7W6RGE7</accession>
<dbReference type="EMBL" id="JACIGK010000026">
    <property type="protein sequence ID" value="MBB4267388.1"/>
    <property type="molecule type" value="Genomic_DNA"/>
</dbReference>
<evidence type="ECO:0000256" key="2">
    <source>
        <dbReference type="SAM" id="SignalP"/>
    </source>
</evidence>